<evidence type="ECO:0000256" key="2">
    <source>
        <dbReference type="ARBA" id="ARBA00023002"/>
    </source>
</evidence>
<evidence type="ECO:0000313" key="6">
    <source>
        <dbReference type="EMBL" id="SEG41500.1"/>
    </source>
</evidence>
<dbReference type="SUPFAM" id="SSF51735">
    <property type="entry name" value="NAD(P)-binding Rossmann-fold domains"/>
    <property type="match status" value="1"/>
</dbReference>
<sequence>MTAKPDLKLGLIGDNIARSRSPLLHRLAGQQNGMEVQYDRLIPKDMNEDFDTVFGKCVERGYRGINVTYPYKERAAKVVTIDDPMVRAIGAVNTVLFEADGPKGQNTDYSGFIAAYRLARADKAPGVCCLIGTGGVGRALAFGLVELGASELRLVDREADKAKALADELAALGSKTKIVVETDAVVAATGATGLLNGTPVGMVGYGGTPLAASAMDGAEWAFDAVYTPVDTQFLTDAEAAGLDVISGYELFFFQGVHAWAHFSGTALDQDGLRKALLETVEPELKSA</sequence>
<dbReference type="GO" id="GO:0050661">
    <property type="term" value="F:NADP binding"/>
    <property type="evidence" value="ECO:0007669"/>
    <property type="project" value="TreeGrafter"/>
</dbReference>
<dbReference type="InterPro" id="IPR028939">
    <property type="entry name" value="P5C_Rdtase_cat_N"/>
</dbReference>
<dbReference type="EMBL" id="FNUZ01000004">
    <property type="protein sequence ID" value="SEG41500.1"/>
    <property type="molecule type" value="Genomic_DNA"/>
</dbReference>
<dbReference type="GO" id="GO:0019632">
    <property type="term" value="P:shikimate metabolic process"/>
    <property type="evidence" value="ECO:0007669"/>
    <property type="project" value="TreeGrafter"/>
</dbReference>
<organism evidence="6 7">
    <name type="scientific">Thalassococcus halodurans</name>
    <dbReference type="NCBI Taxonomy" id="373675"/>
    <lineage>
        <taxon>Bacteria</taxon>
        <taxon>Pseudomonadati</taxon>
        <taxon>Pseudomonadota</taxon>
        <taxon>Alphaproteobacteria</taxon>
        <taxon>Rhodobacterales</taxon>
        <taxon>Roseobacteraceae</taxon>
        <taxon>Thalassococcus</taxon>
    </lineage>
</organism>
<evidence type="ECO:0000256" key="3">
    <source>
        <dbReference type="ARBA" id="ARBA00023141"/>
    </source>
</evidence>
<proteinExistence type="predicted"/>
<dbReference type="GO" id="GO:0009423">
    <property type="term" value="P:chorismate biosynthetic process"/>
    <property type="evidence" value="ECO:0007669"/>
    <property type="project" value="TreeGrafter"/>
</dbReference>
<dbReference type="Proteomes" id="UP000236752">
    <property type="component" value="Unassembled WGS sequence"/>
</dbReference>
<dbReference type="RefSeq" id="WP_103911048.1">
    <property type="nucleotide sequence ID" value="NZ_FNUZ01000004.1"/>
</dbReference>
<reference evidence="6 7" key="1">
    <citation type="submission" date="2016-10" db="EMBL/GenBank/DDBJ databases">
        <authorList>
            <person name="de Groot N.N."/>
        </authorList>
    </citation>
    <scope>NUCLEOTIDE SEQUENCE [LARGE SCALE GENOMIC DNA]</scope>
    <source>
        <strain evidence="6 7">DSM 26915</strain>
    </source>
</reference>
<evidence type="ECO:0000256" key="1">
    <source>
        <dbReference type="ARBA" id="ARBA00004871"/>
    </source>
</evidence>
<dbReference type="OrthoDB" id="9792692at2"/>
<feature type="domain" description="Pyrroline-5-carboxylate reductase catalytic N-terminal" evidence="4">
    <location>
        <begin position="129"/>
        <end position="189"/>
    </location>
</feature>
<keyword evidence="3" id="KW-0057">Aromatic amino acid biosynthesis</keyword>
<dbReference type="AlphaFoldDB" id="A0A1H5ZZD0"/>
<dbReference type="InterPro" id="IPR036291">
    <property type="entry name" value="NAD(P)-bd_dom_sf"/>
</dbReference>
<name>A0A1H5ZZD0_9RHOB</name>
<dbReference type="Pfam" id="PF03807">
    <property type="entry name" value="F420_oxidored"/>
    <property type="match status" value="1"/>
</dbReference>
<evidence type="ECO:0000313" key="7">
    <source>
        <dbReference type="Proteomes" id="UP000236752"/>
    </source>
</evidence>
<accession>A0A1H5ZZD0</accession>
<evidence type="ECO:0000259" key="5">
    <source>
        <dbReference type="Pfam" id="PF08501"/>
    </source>
</evidence>
<dbReference type="PANTHER" id="PTHR21089">
    <property type="entry name" value="SHIKIMATE DEHYDROGENASE"/>
    <property type="match status" value="1"/>
</dbReference>
<dbReference type="InterPro" id="IPR046346">
    <property type="entry name" value="Aminoacid_DH-like_N_sf"/>
</dbReference>
<evidence type="ECO:0000259" key="4">
    <source>
        <dbReference type="Pfam" id="PF03807"/>
    </source>
</evidence>
<dbReference type="GO" id="GO:0004764">
    <property type="term" value="F:shikimate 3-dehydrogenase (NADP+) activity"/>
    <property type="evidence" value="ECO:0007669"/>
    <property type="project" value="InterPro"/>
</dbReference>
<dbReference type="SUPFAM" id="SSF53223">
    <property type="entry name" value="Aminoacid dehydrogenase-like, N-terminal domain"/>
    <property type="match status" value="1"/>
</dbReference>
<comment type="pathway">
    <text evidence="1">Metabolic intermediate biosynthesis; chorismate biosynthesis; chorismate from D-erythrose 4-phosphate and phosphoenolpyruvate: step 4/7.</text>
</comment>
<dbReference type="GO" id="GO:0005829">
    <property type="term" value="C:cytosol"/>
    <property type="evidence" value="ECO:0007669"/>
    <property type="project" value="TreeGrafter"/>
</dbReference>
<dbReference type="InterPro" id="IPR013708">
    <property type="entry name" value="Shikimate_DH-bd_N"/>
</dbReference>
<feature type="domain" description="Shikimate dehydrogenase substrate binding N-terminal" evidence="5">
    <location>
        <begin position="11"/>
        <end position="95"/>
    </location>
</feature>
<dbReference type="Gene3D" id="3.40.50.10860">
    <property type="entry name" value="Leucine Dehydrogenase, chain A, domain 1"/>
    <property type="match status" value="1"/>
</dbReference>
<dbReference type="GO" id="GO:0009073">
    <property type="term" value="P:aromatic amino acid family biosynthetic process"/>
    <property type="evidence" value="ECO:0007669"/>
    <property type="project" value="UniProtKB-KW"/>
</dbReference>
<dbReference type="InterPro" id="IPR022893">
    <property type="entry name" value="Shikimate_DH_fam"/>
</dbReference>
<gene>
    <name evidence="6" type="ORF">SAMN04488045_2724</name>
</gene>
<dbReference type="Gene3D" id="3.40.50.720">
    <property type="entry name" value="NAD(P)-binding Rossmann-like Domain"/>
    <property type="match status" value="1"/>
</dbReference>
<dbReference type="PANTHER" id="PTHR21089:SF1">
    <property type="entry name" value="BIFUNCTIONAL 3-DEHYDROQUINATE DEHYDRATASE_SHIKIMATE DEHYDROGENASE, CHLOROPLASTIC"/>
    <property type="match status" value="1"/>
</dbReference>
<dbReference type="Pfam" id="PF08501">
    <property type="entry name" value="Shikimate_dh_N"/>
    <property type="match status" value="1"/>
</dbReference>
<keyword evidence="7" id="KW-1185">Reference proteome</keyword>
<keyword evidence="3" id="KW-0028">Amino-acid biosynthesis</keyword>
<keyword evidence="2" id="KW-0560">Oxidoreductase</keyword>
<dbReference type="CDD" id="cd01065">
    <property type="entry name" value="NAD_bind_Shikimate_DH"/>
    <property type="match status" value="1"/>
</dbReference>
<protein>
    <submittedName>
        <fullName evidence="6">Shikimate dehydrogenase</fullName>
    </submittedName>
</protein>